<dbReference type="AlphaFoldDB" id="A0A381XHS5"/>
<accession>A0A381XHS5</accession>
<proteinExistence type="predicted"/>
<gene>
    <name evidence="3" type="ORF">METZ01_LOCUS117123</name>
</gene>
<evidence type="ECO:0000313" key="3">
    <source>
        <dbReference type="EMBL" id="SVA64269.1"/>
    </source>
</evidence>
<dbReference type="PANTHER" id="PTHR44103">
    <property type="entry name" value="PROPROTEIN CONVERTASE P"/>
    <property type="match status" value="1"/>
</dbReference>
<dbReference type="Pfam" id="PF13517">
    <property type="entry name" value="FG-GAP_3"/>
    <property type="match status" value="3"/>
</dbReference>
<name>A0A381XHS5_9ZZZZ</name>
<dbReference type="NCBIfam" id="TIGR04183">
    <property type="entry name" value="Por_Secre_tail"/>
    <property type="match status" value="1"/>
</dbReference>
<dbReference type="SUPFAM" id="SSF69318">
    <property type="entry name" value="Integrin alpha N-terminal domain"/>
    <property type="match status" value="1"/>
</dbReference>
<dbReference type="PANTHER" id="PTHR44103:SF1">
    <property type="entry name" value="PROPROTEIN CONVERTASE P"/>
    <property type="match status" value="1"/>
</dbReference>
<organism evidence="3">
    <name type="scientific">marine metagenome</name>
    <dbReference type="NCBI Taxonomy" id="408172"/>
    <lineage>
        <taxon>unclassified sequences</taxon>
        <taxon>metagenomes</taxon>
        <taxon>ecological metagenomes</taxon>
    </lineage>
</organism>
<evidence type="ECO:0000259" key="2">
    <source>
        <dbReference type="Pfam" id="PF13860"/>
    </source>
</evidence>
<reference evidence="3" key="1">
    <citation type="submission" date="2018-05" db="EMBL/GenBank/DDBJ databases">
        <authorList>
            <person name="Lanie J.A."/>
            <person name="Ng W.-L."/>
            <person name="Kazmierczak K.M."/>
            <person name="Andrzejewski T.M."/>
            <person name="Davidsen T.M."/>
            <person name="Wayne K.J."/>
            <person name="Tettelin H."/>
            <person name="Glass J.I."/>
            <person name="Rusch D."/>
            <person name="Podicherti R."/>
            <person name="Tsui H.-C.T."/>
            <person name="Winkler M.E."/>
        </authorList>
    </citation>
    <scope>NUCLEOTIDE SEQUENCE</scope>
</reference>
<dbReference type="InterPro" id="IPR026444">
    <property type="entry name" value="Secre_tail"/>
</dbReference>
<dbReference type="Pfam" id="PF13860">
    <property type="entry name" value="FlgD_ig"/>
    <property type="match status" value="1"/>
</dbReference>
<sequence length="775" mass="83426">MKKVANYLIISRLLIFISFSSLIIGQTVFNPIVIDNTVVGSKSVFAADMDGDGDMDIVSSSDDWNTGKIKWHENDGSADPTLTSENIQAFSGIGIVAVFAADMDGDGDMDIVSASEIPGTIGWSENDGAVDPTWSSRSSIANVSNVESVFAADMDADGDMDILTTSWYNSKLDWYENDGATDPTWSKANIGSGGGPKSVFAADMDGDGDMDIAAAFAENNSIAWYENDGATDPTWTVAVIATNAEWASSVYVADMDGDGDMDIVSGSEDDDTIAWYENDGATDPTFAAVDVFKSDDYVSPISVSAADMDGDGDMDIVTISSFTLSWFANDGATDPTWTGTDILDEYGFRSIFLADMDKDGDTDIVSSTSSKISWFEAILPPDEISFLSLTDVTIKEDEIYSVTFISKSDDGNSIAFSAESDNNSVTASISSSTLTVTPTANWYGVANIKVSASVGSTTEEVSFKLTVTAVSDISTVQDVTIDEDKVAEVDLISTFSGTTTFTAVSDTNAVTASISSSSLTLTPNANWHGVANIKAYASDGTSKDSTSFKLTVTAVNDAPTAFEWVSSASDTINITPQSNLDDTYNLQWSASTDVESTIDYLLHVQIGVYPAEEIYDTTSTSVQITYQEFLENVFELFPMLPGATVKFSVVATDGIDTVKVTGDDRVVYVNRYAYLSIAVEGIPLEFALHENYPNPFNPTTTLRFDLPEVSDITLTIYNMLGQKVRTFDYQNTSAGYHSVTWDATNNLGQQVGAGVYLYQLQTKNFVKTRKMVLLK</sequence>
<feature type="domain" description="FlgD/Vpr Ig-like" evidence="2">
    <location>
        <begin position="701"/>
        <end position="763"/>
    </location>
</feature>
<dbReference type="Gene3D" id="2.60.40.4070">
    <property type="match status" value="1"/>
</dbReference>
<dbReference type="InterPro" id="IPR013517">
    <property type="entry name" value="FG-GAP"/>
</dbReference>
<protein>
    <recommendedName>
        <fullName evidence="2">FlgD/Vpr Ig-like domain-containing protein</fullName>
    </recommendedName>
</protein>
<dbReference type="EMBL" id="UINC01015226">
    <property type="protein sequence ID" value="SVA64269.1"/>
    <property type="molecule type" value="Genomic_DNA"/>
</dbReference>
<dbReference type="InterPro" id="IPR028994">
    <property type="entry name" value="Integrin_alpha_N"/>
</dbReference>
<dbReference type="Gene3D" id="2.130.10.130">
    <property type="entry name" value="Integrin alpha, N-terminal"/>
    <property type="match status" value="1"/>
</dbReference>
<keyword evidence="1" id="KW-0732">Signal</keyword>
<dbReference type="InterPro" id="IPR025965">
    <property type="entry name" value="FlgD/Vpr_Ig-like"/>
</dbReference>
<evidence type="ECO:0000256" key="1">
    <source>
        <dbReference type="ARBA" id="ARBA00022729"/>
    </source>
</evidence>